<evidence type="ECO:0000313" key="3">
    <source>
        <dbReference type="Proteomes" id="UP001165413"/>
    </source>
</evidence>
<dbReference type="Pfam" id="PF00535">
    <property type="entry name" value="Glycos_transf_2"/>
    <property type="match status" value="1"/>
</dbReference>
<dbReference type="InterPro" id="IPR001173">
    <property type="entry name" value="Glyco_trans_2-like"/>
</dbReference>
<evidence type="ECO:0000313" key="2">
    <source>
        <dbReference type="EMBL" id="MCP3429119.1"/>
    </source>
</evidence>
<comment type="caution">
    <text evidence="2">The sequence shown here is derived from an EMBL/GenBank/DDBJ whole genome shotgun (WGS) entry which is preliminary data.</text>
</comment>
<name>A0AA41X5R6_9ALTE</name>
<feature type="domain" description="Glycosyltransferase 2-like" evidence="1">
    <location>
        <begin position="27"/>
        <end position="159"/>
    </location>
</feature>
<dbReference type="Proteomes" id="UP001165413">
    <property type="component" value="Unassembled WGS sequence"/>
</dbReference>
<evidence type="ECO:0000259" key="1">
    <source>
        <dbReference type="Pfam" id="PF00535"/>
    </source>
</evidence>
<protein>
    <submittedName>
        <fullName evidence="2">Glycosyltransferase</fullName>
        <ecNumber evidence="2">2.4.-.-</ecNumber>
    </submittedName>
</protein>
<dbReference type="Gene3D" id="3.90.550.10">
    <property type="entry name" value="Spore Coat Polysaccharide Biosynthesis Protein SpsA, Chain A"/>
    <property type="match status" value="1"/>
</dbReference>
<keyword evidence="3" id="KW-1185">Reference proteome</keyword>
<keyword evidence="2" id="KW-0808">Transferase</keyword>
<dbReference type="InterPro" id="IPR029044">
    <property type="entry name" value="Nucleotide-diphossugar_trans"/>
</dbReference>
<reference evidence="2" key="1">
    <citation type="submission" date="2022-07" db="EMBL/GenBank/DDBJ databases">
        <title>Characterization of the Novel Bacterium Alteromonas immobilis LMIT006 and Alteromonas gregis LMIT007.</title>
        <authorList>
            <person name="Lin X."/>
        </authorList>
    </citation>
    <scope>NUCLEOTIDE SEQUENCE</scope>
    <source>
        <strain evidence="2">LMIT007</strain>
    </source>
</reference>
<dbReference type="EC" id="2.4.-.-" evidence="2"/>
<organism evidence="2 3">
    <name type="scientific">Opacimonas viscosa</name>
    <dbReference type="NCBI Taxonomy" id="2961944"/>
    <lineage>
        <taxon>Bacteria</taxon>
        <taxon>Pseudomonadati</taxon>
        <taxon>Pseudomonadota</taxon>
        <taxon>Gammaproteobacteria</taxon>
        <taxon>Alteromonadales</taxon>
        <taxon>Alteromonadaceae</taxon>
        <taxon>Opacimonas</taxon>
    </lineage>
</organism>
<proteinExistence type="predicted"/>
<dbReference type="SUPFAM" id="SSF53448">
    <property type="entry name" value="Nucleotide-diphospho-sugar transferases"/>
    <property type="match status" value="1"/>
</dbReference>
<dbReference type="EMBL" id="JANATA010000015">
    <property type="protein sequence ID" value="MCP3429119.1"/>
    <property type="molecule type" value="Genomic_DNA"/>
</dbReference>
<dbReference type="GO" id="GO:0016758">
    <property type="term" value="F:hexosyltransferase activity"/>
    <property type="evidence" value="ECO:0007669"/>
    <property type="project" value="UniProtKB-ARBA"/>
</dbReference>
<dbReference type="PANTHER" id="PTHR22916">
    <property type="entry name" value="GLYCOSYLTRANSFERASE"/>
    <property type="match status" value="1"/>
</dbReference>
<gene>
    <name evidence="2" type="ORF">NLF92_09210</name>
</gene>
<accession>A0AA41X5R6</accession>
<dbReference type="AlphaFoldDB" id="A0AA41X5R6"/>
<dbReference type="PANTHER" id="PTHR22916:SF3">
    <property type="entry name" value="UDP-GLCNAC:BETAGAL BETA-1,3-N-ACETYLGLUCOSAMINYLTRANSFERASE-LIKE PROTEIN 1"/>
    <property type="match status" value="1"/>
</dbReference>
<keyword evidence="2" id="KW-0328">Glycosyltransferase</keyword>
<sequence>MFEKLNAPPSEADVIKHWKYTDKVYVSIVCTTFNQEKYIRDAIESFLAQETEYRFEIVIHDDASTDSTQCVIKKYQRNYPNIIKTINQTFNQYSEYSCKPWINTIKDAVGIYVAFCEGDDFWIDKFKLEKQILLLLNNDDVSLVHSSFYEQIDNTNQLDVSSLYKESNSTSQLLSRNGVGTLTTMFRRADFLTYIQLVSQEIKNWRLGDWPFWIYLSSIGTIKFIDDKTSVYRLIAESASHSEDKIKRSMFLLNTLKVRLDISSALNIPLWTNIDFLSQAIRWIILSYVSRFYKK</sequence>
<dbReference type="RefSeq" id="WP_254101091.1">
    <property type="nucleotide sequence ID" value="NZ_JANATA010000015.1"/>
</dbReference>